<keyword evidence="3" id="KW-1185">Reference proteome</keyword>
<dbReference type="AlphaFoldDB" id="A0A853I3B0"/>
<organism evidence="2 3">
    <name type="scientific">Spartinivicinus marinus</name>
    <dbReference type="NCBI Taxonomy" id="2994442"/>
    <lineage>
        <taxon>Bacteria</taxon>
        <taxon>Pseudomonadati</taxon>
        <taxon>Pseudomonadota</taxon>
        <taxon>Gammaproteobacteria</taxon>
        <taxon>Oceanospirillales</taxon>
        <taxon>Zooshikellaceae</taxon>
        <taxon>Spartinivicinus</taxon>
    </lineage>
</organism>
<evidence type="ECO:0000313" key="3">
    <source>
        <dbReference type="Proteomes" id="UP000569732"/>
    </source>
</evidence>
<accession>A0A853I3B0</accession>
<protein>
    <recommendedName>
        <fullName evidence="1">DUF7079 domain-containing protein</fullName>
    </recommendedName>
</protein>
<reference evidence="2 3" key="1">
    <citation type="submission" date="2020-07" db="EMBL/GenBank/DDBJ databases">
        <title>Endozoicomonas sp. nov., isolated from sediment.</title>
        <authorList>
            <person name="Gu T."/>
        </authorList>
    </citation>
    <scope>NUCLEOTIDE SEQUENCE [LARGE SCALE GENOMIC DNA]</scope>
    <source>
        <strain evidence="2 3">SM1973</strain>
    </source>
</reference>
<evidence type="ECO:0000313" key="2">
    <source>
        <dbReference type="EMBL" id="NYZ64684.1"/>
    </source>
</evidence>
<dbReference type="EMBL" id="JACCKB010000002">
    <property type="protein sequence ID" value="NYZ64684.1"/>
    <property type="molecule type" value="Genomic_DNA"/>
</dbReference>
<dbReference type="RefSeq" id="WP_180566724.1">
    <property type="nucleotide sequence ID" value="NZ_JACCKB010000002.1"/>
</dbReference>
<comment type="caution">
    <text evidence="2">The sequence shown here is derived from an EMBL/GenBank/DDBJ whole genome shotgun (WGS) entry which is preliminary data.</text>
</comment>
<feature type="domain" description="DUF7079" evidence="1">
    <location>
        <begin position="5"/>
        <end position="116"/>
    </location>
</feature>
<dbReference type="Proteomes" id="UP000569732">
    <property type="component" value="Unassembled WGS sequence"/>
</dbReference>
<dbReference type="InterPro" id="IPR055507">
    <property type="entry name" value="DUF7079"/>
</dbReference>
<name>A0A853I3B0_9GAMM</name>
<sequence>MSDSKRLQIWVILAQLFAEVIPSERVLESIANELQATQVERQMLYTIYRYEVAPCFWREHWLAMNQPPIGWYSPRQITYRVGIHVKSLSPRKKRWIDIKWKLLGKWVPNHWQQLEKYLA</sequence>
<gene>
    <name evidence="2" type="ORF">H0A36_01610</name>
</gene>
<evidence type="ECO:0000259" key="1">
    <source>
        <dbReference type="Pfam" id="PF23296"/>
    </source>
</evidence>
<dbReference type="Pfam" id="PF23296">
    <property type="entry name" value="DUF7079"/>
    <property type="match status" value="1"/>
</dbReference>
<proteinExistence type="predicted"/>